<dbReference type="InterPro" id="IPR024705">
    <property type="entry name" value="Ssp411"/>
</dbReference>
<keyword evidence="3" id="KW-1185">Reference proteome</keyword>
<dbReference type="PANTHER" id="PTHR42899">
    <property type="entry name" value="SPERMATOGENESIS-ASSOCIATED PROTEIN 20"/>
    <property type="match status" value="1"/>
</dbReference>
<dbReference type="Pfam" id="PF03190">
    <property type="entry name" value="Thioredox_DsbH"/>
    <property type="match status" value="1"/>
</dbReference>
<gene>
    <name evidence="2" type="ORF">LITE_LOCUS29486</name>
</gene>
<dbReference type="InterPro" id="IPR036249">
    <property type="entry name" value="Thioredoxin-like_sf"/>
</dbReference>
<proteinExistence type="predicted"/>
<sequence length="159" mass="17751">MSPPRLLPICSAAPFSSRLHRTLSTNLHNSSAPTSSPQFRHCPPSPMFRTFLSPSCLRTSLAAALCSPAHRLCRRRSIPPSLPLVRRFRTFAASSMAERPSEGNTSNPSTHTNRLAAEHSPYLLQHAHNPVDWYPWGEEAFAEARRRDVPIFLSSILLL</sequence>
<comment type="caution">
    <text evidence="2">The sequence shown here is derived from an EMBL/GenBank/DDBJ whole genome shotgun (WGS) entry which is preliminary data.</text>
</comment>
<feature type="domain" description="Spermatogenesis-associated protein 20-like TRX" evidence="1">
    <location>
        <begin position="112"/>
        <end position="154"/>
    </location>
</feature>
<organism evidence="2 3">
    <name type="scientific">Linum tenue</name>
    <dbReference type="NCBI Taxonomy" id="586396"/>
    <lineage>
        <taxon>Eukaryota</taxon>
        <taxon>Viridiplantae</taxon>
        <taxon>Streptophyta</taxon>
        <taxon>Embryophyta</taxon>
        <taxon>Tracheophyta</taxon>
        <taxon>Spermatophyta</taxon>
        <taxon>Magnoliopsida</taxon>
        <taxon>eudicotyledons</taxon>
        <taxon>Gunneridae</taxon>
        <taxon>Pentapetalae</taxon>
        <taxon>rosids</taxon>
        <taxon>fabids</taxon>
        <taxon>Malpighiales</taxon>
        <taxon>Linaceae</taxon>
        <taxon>Linum</taxon>
    </lineage>
</organism>
<dbReference type="Gene3D" id="3.40.30.10">
    <property type="entry name" value="Glutaredoxin"/>
    <property type="match status" value="1"/>
</dbReference>
<dbReference type="InterPro" id="IPR004879">
    <property type="entry name" value="Ssp411-like_TRX"/>
</dbReference>
<evidence type="ECO:0000313" key="3">
    <source>
        <dbReference type="Proteomes" id="UP001154282"/>
    </source>
</evidence>
<dbReference type="EMBL" id="CAMGYJ010000007">
    <property type="protein sequence ID" value="CAI0447668.1"/>
    <property type="molecule type" value="Genomic_DNA"/>
</dbReference>
<accession>A0AAV0MLI8</accession>
<name>A0AAV0MLI8_9ROSI</name>
<protein>
    <recommendedName>
        <fullName evidence="1">Spermatogenesis-associated protein 20-like TRX domain-containing protein</fullName>
    </recommendedName>
</protein>
<dbReference type="AlphaFoldDB" id="A0AAV0MLI8"/>
<reference evidence="2" key="1">
    <citation type="submission" date="2022-08" db="EMBL/GenBank/DDBJ databases">
        <authorList>
            <person name="Gutierrez-Valencia J."/>
        </authorList>
    </citation>
    <scope>NUCLEOTIDE SEQUENCE</scope>
</reference>
<dbReference type="PANTHER" id="PTHR42899:SF1">
    <property type="entry name" value="SPERMATOGENESIS-ASSOCIATED PROTEIN 20"/>
    <property type="match status" value="1"/>
</dbReference>
<evidence type="ECO:0000313" key="2">
    <source>
        <dbReference type="EMBL" id="CAI0447668.1"/>
    </source>
</evidence>
<dbReference type="Proteomes" id="UP001154282">
    <property type="component" value="Unassembled WGS sequence"/>
</dbReference>
<evidence type="ECO:0000259" key="1">
    <source>
        <dbReference type="Pfam" id="PF03190"/>
    </source>
</evidence>
<dbReference type="SUPFAM" id="SSF52833">
    <property type="entry name" value="Thioredoxin-like"/>
    <property type="match status" value="1"/>
</dbReference>
<dbReference type="GO" id="GO:0009507">
    <property type="term" value="C:chloroplast"/>
    <property type="evidence" value="ECO:0007669"/>
    <property type="project" value="TreeGrafter"/>
</dbReference>